<feature type="chain" id="PRO_5027025024" evidence="1">
    <location>
        <begin position="20"/>
        <end position="103"/>
    </location>
</feature>
<keyword evidence="1" id="KW-0732">Signal</keyword>
<protein>
    <submittedName>
        <fullName evidence="2">Uncharacterized protein</fullName>
    </submittedName>
</protein>
<dbReference type="Proteomes" id="UP000436822">
    <property type="component" value="Unassembled WGS sequence"/>
</dbReference>
<feature type="signal peptide" evidence="1">
    <location>
        <begin position="1"/>
        <end position="19"/>
    </location>
</feature>
<dbReference type="EMBL" id="BLJE01000001">
    <property type="protein sequence ID" value="GFE63443.1"/>
    <property type="molecule type" value="Genomic_DNA"/>
</dbReference>
<proteinExistence type="predicted"/>
<reference evidence="2 3" key="1">
    <citation type="submission" date="2019-12" db="EMBL/GenBank/DDBJ databases">
        <title>Litoreibacter badius sp. nov., a novel bacteriochlorophyll a-containing bacterium in the genus Litoreibacter.</title>
        <authorList>
            <person name="Kanamuro M."/>
            <person name="Takabe Y."/>
            <person name="Mori K."/>
            <person name="Takaichi S."/>
            <person name="Hanada S."/>
        </authorList>
    </citation>
    <scope>NUCLEOTIDE SEQUENCE [LARGE SCALE GENOMIC DNA]</scope>
    <source>
        <strain evidence="2 3">K6</strain>
    </source>
</reference>
<dbReference type="RefSeq" id="WP_159804378.1">
    <property type="nucleotide sequence ID" value="NZ_BLJE01000001.1"/>
</dbReference>
<evidence type="ECO:0000313" key="2">
    <source>
        <dbReference type="EMBL" id="GFE63443.1"/>
    </source>
</evidence>
<dbReference type="AlphaFoldDB" id="A0A6N6JB30"/>
<dbReference type="OrthoDB" id="7866962at2"/>
<accession>A0A6N6JB30</accession>
<evidence type="ECO:0000256" key="1">
    <source>
        <dbReference type="SAM" id="SignalP"/>
    </source>
</evidence>
<organism evidence="2 3">
    <name type="scientific">Litoreibacter roseus</name>
    <dbReference type="NCBI Taxonomy" id="2601869"/>
    <lineage>
        <taxon>Bacteria</taxon>
        <taxon>Pseudomonadati</taxon>
        <taxon>Pseudomonadota</taxon>
        <taxon>Alphaproteobacteria</taxon>
        <taxon>Rhodobacterales</taxon>
        <taxon>Roseobacteraceae</taxon>
        <taxon>Litoreibacter</taxon>
    </lineage>
</organism>
<name>A0A6N6JB30_9RHOB</name>
<evidence type="ECO:0000313" key="3">
    <source>
        <dbReference type="Proteomes" id="UP000436822"/>
    </source>
</evidence>
<sequence>MKQLLISAALVALAAPAFAQDSPAENYGTQLLPPGGSVGDVGQAADILSSEGTEERIIVPSDPEMTTLGSDSIGHRQLAEELGVSPDDYTPEELGKMYIDRYD</sequence>
<comment type="caution">
    <text evidence="2">The sequence shown here is derived from an EMBL/GenBank/DDBJ whole genome shotgun (WGS) entry which is preliminary data.</text>
</comment>
<keyword evidence="3" id="KW-1185">Reference proteome</keyword>
<gene>
    <name evidence="2" type="ORF">KIN_05170</name>
</gene>